<accession>A0A4Z1JC15</accession>
<evidence type="ECO:0000313" key="3">
    <source>
        <dbReference type="Proteomes" id="UP000297452"/>
    </source>
</evidence>
<dbReference type="InterPro" id="IPR001128">
    <property type="entry name" value="Cyt_P450"/>
</dbReference>
<dbReference type="OrthoDB" id="1470350at2759"/>
<dbReference type="Proteomes" id="UP000297452">
    <property type="component" value="Unassembled WGS sequence"/>
</dbReference>
<dbReference type="Gene3D" id="1.10.630.10">
    <property type="entry name" value="Cytochrome P450"/>
    <property type="match status" value="1"/>
</dbReference>
<keyword evidence="1" id="KW-0843">Virulence</keyword>
<dbReference type="SUPFAM" id="SSF48264">
    <property type="entry name" value="Cytochrome P450"/>
    <property type="match status" value="1"/>
</dbReference>
<dbReference type="InterPro" id="IPR036396">
    <property type="entry name" value="Cyt_P450_sf"/>
</dbReference>
<dbReference type="GO" id="GO:0016705">
    <property type="term" value="F:oxidoreductase activity, acting on paired donors, with incorporation or reduction of molecular oxygen"/>
    <property type="evidence" value="ECO:0007669"/>
    <property type="project" value="InterPro"/>
</dbReference>
<evidence type="ECO:0000313" key="2">
    <source>
        <dbReference type="EMBL" id="TGO66733.1"/>
    </source>
</evidence>
<sequence length="156" mass="17169">MSFPVTDTEAKAIPYLQAVIKEGLRKFPVIAGLLPRTVPGGGDIINGFSIPAGTEVSLSLISIAHSKATSGPDAHIFRPERWFECDDTDKLRKMTLAADLVFGSDSTYPWRIRPSRGSRSVLGHIYNPVFLFDSRREHINSDAGYFPSTSRSKNST</sequence>
<name>A0A4Z1JC15_9HELO</name>
<evidence type="ECO:0000256" key="1">
    <source>
        <dbReference type="ARBA" id="ARBA00023026"/>
    </source>
</evidence>
<dbReference type="GO" id="GO:0004497">
    <property type="term" value="F:monooxygenase activity"/>
    <property type="evidence" value="ECO:0007669"/>
    <property type="project" value="InterPro"/>
</dbReference>
<proteinExistence type="predicted"/>
<reference evidence="2 3" key="1">
    <citation type="submission" date="2017-12" db="EMBL/GenBank/DDBJ databases">
        <title>Comparative genomics of Botrytis spp.</title>
        <authorList>
            <person name="Valero-Jimenez C.A."/>
            <person name="Tapia P."/>
            <person name="Veloso J."/>
            <person name="Silva-Moreno E."/>
            <person name="Staats M."/>
            <person name="Valdes J.H."/>
            <person name="Van Kan J.A.L."/>
        </authorList>
    </citation>
    <scope>NUCLEOTIDE SEQUENCE [LARGE SCALE GENOMIC DNA]</scope>
    <source>
        <strain evidence="2 3">MUCL2120</strain>
    </source>
</reference>
<organism evidence="2 3">
    <name type="scientific">Botryotinia narcissicola</name>
    <dbReference type="NCBI Taxonomy" id="278944"/>
    <lineage>
        <taxon>Eukaryota</taxon>
        <taxon>Fungi</taxon>
        <taxon>Dikarya</taxon>
        <taxon>Ascomycota</taxon>
        <taxon>Pezizomycotina</taxon>
        <taxon>Leotiomycetes</taxon>
        <taxon>Helotiales</taxon>
        <taxon>Sclerotiniaceae</taxon>
        <taxon>Botryotinia</taxon>
    </lineage>
</organism>
<dbReference type="GO" id="GO:0005506">
    <property type="term" value="F:iron ion binding"/>
    <property type="evidence" value="ECO:0007669"/>
    <property type="project" value="InterPro"/>
</dbReference>
<dbReference type="Pfam" id="PF00067">
    <property type="entry name" value="p450"/>
    <property type="match status" value="1"/>
</dbReference>
<dbReference type="EMBL" id="PQXJ01000055">
    <property type="protein sequence ID" value="TGO66733.1"/>
    <property type="molecule type" value="Genomic_DNA"/>
</dbReference>
<evidence type="ECO:0008006" key="4">
    <source>
        <dbReference type="Google" id="ProtNLM"/>
    </source>
</evidence>
<dbReference type="PANTHER" id="PTHR24305:SF168">
    <property type="entry name" value="P450, PUTATIVE (EUROFUNG)-RELATED"/>
    <property type="match status" value="1"/>
</dbReference>
<dbReference type="STRING" id="278944.A0A4Z1JC15"/>
<dbReference type="GO" id="GO:0020037">
    <property type="term" value="F:heme binding"/>
    <property type="evidence" value="ECO:0007669"/>
    <property type="project" value="InterPro"/>
</dbReference>
<dbReference type="PANTHER" id="PTHR24305">
    <property type="entry name" value="CYTOCHROME P450"/>
    <property type="match status" value="1"/>
</dbReference>
<dbReference type="AlphaFoldDB" id="A0A4Z1JC15"/>
<comment type="caution">
    <text evidence="2">The sequence shown here is derived from an EMBL/GenBank/DDBJ whole genome shotgun (WGS) entry which is preliminary data.</text>
</comment>
<protein>
    <recommendedName>
        <fullName evidence="4">Cytochrome P450</fullName>
    </recommendedName>
</protein>
<keyword evidence="3" id="KW-1185">Reference proteome</keyword>
<gene>
    <name evidence="2" type="ORF">BOTNAR_0055g00200</name>
</gene>
<dbReference type="InterPro" id="IPR050121">
    <property type="entry name" value="Cytochrome_P450_monoxygenase"/>
</dbReference>